<evidence type="ECO:0000256" key="6">
    <source>
        <dbReference type="ARBA" id="ARBA00022989"/>
    </source>
</evidence>
<keyword evidence="2" id="KW-0813">Transport</keyword>
<dbReference type="GO" id="GO:0022857">
    <property type="term" value="F:transmembrane transporter activity"/>
    <property type="evidence" value="ECO:0007669"/>
    <property type="project" value="TreeGrafter"/>
</dbReference>
<evidence type="ECO:0000256" key="5">
    <source>
        <dbReference type="ARBA" id="ARBA00022692"/>
    </source>
</evidence>
<reference evidence="12 13" key="1">
    <citation type="journal article" date="2020" name="Cell Host Microbe">
        <title>Functional and Genomic Variation between Human-Derived Isolates of Lachnospiraceae Reveals Inter- and Intra-Species Diversity.</title>
        <authorList>
            <person name="Sorbara M.T."/>
            <person name="Littmann E.R."/>
            <person name="Fontana E."/>
            <person name="Moody T.U."/>
            <person name="Kohout C.E."/>
            <person name="Gjonbalaj M."/>
            <person name="Eaton V."/>
            <person name="Seok R."/>
            <person name="Leiner I.M."/>
            <person name="Pamer E.G."/>
        </authorList>
    </citation>
    <scope>NUCLEOTIDE SEQUENCE [LARGE SCALE GENOMIC DNA]</scope>
    <source>
        <strain evidence="12 13">MSK.1.17</strain>
    </source>
</reference>
<comment type="subcellular location">
    <subcellularLocation>
        <location evidence="1">Cell inner membrane</location>
        <topology evidence="1">Multi-pass membrane protein</topology>
    </subcellularLocation>
</comment>
<name>A0AAW5BZ57_9FIRM</name>
<dbReference type="InterPro" id="IPR007387">
    <property type="entry name" value="TRAP_DctQ"/>
</dbReference>
<evidence type="ECO:0000256" key="9">
    <source>
        <dbReference type="SAM" id="Phobius"/>
    </source>
</evidence>
<gene>
    <name evidence="12" type="ORF">G5B36_07485</name>
    <name evidence="11" type="ORF">L0N08_24810</name>
</gene>
<keyword evidence="3" id="KW-1003">Cell membrane</keyword>
<dbReference type="EMBL" id="JAAITT010000008">
    <property type="protein sequence ID" value="NSJ48542.1"/>
    <property type="molecule type" value="Genomic_DNA"/>
</dbReference>
<dbReference type="EMBL" id="JAKNGE010000041">
    <property type="protein sequence ID" value="MCG4748638.1"/>
    <property type="molecule type" value="Genomic_DNA"/>
</dbReference>
<dbReference type="PANTHER" id="PTHR35011:SF2">
    <property type="entry name" value="2,3-DIKETO-L-GULONATE TRAP TRANSPORTER SMALL PERMEASE PROTEIN YIAM"/>
    <property type="match status" value="1"/>
</dbReference>
<evidence type="ECO:0000256" key="8">
    <source>
        <dbReference type="ARBA" id="ARBA00038436"/>
    </source>
</evidence>
<evidence type="ECO:0000313" key="13">
    <source>
        <dbReference type="Proteomes" id="UP000669239"/>
    </source>
</evidence>
<feature type="domain" description="Tripartite ATP-independent periplasmic transporters DctQ component" evidence="10">
    <location>
        <begin position="24"/>
        <end position="151"/>
    </location>
</feature>
<keyword evidence="6 9" id="KW-1133">Transmembrane helix</keyword>
<evidence type="ECO:0000313" key="14">
    <source>
        <dbReference type="Proteomes" id="UP001299608"/>
    </source>
</evidence>
<accession>A0AAW5BZ57</accession>
<feature type="transmembrane region" description="Helical" evidence="9">
    <location>
        <begin position="126"/>
        <end position="148"/>
    </location>
</feature>
<organism evidence="11 14">
    <name type="scientific">Enterocloster aldenensis</name>
    <dbReference type="NCBI Taxonomy" id="358742"/>
    <lineage>
        <taxon>Bacteria</taxon>
        <taxon>Bacillati</taxon>
        <taxon>Bacillota</taxon>
        <taxon>Clostridia</taxon>
        <taxon>Lachnospirales</taxon>
        <taxon>Lachnospiraceae</taxon>
        <taxon>Enterocloster</taxon>
    </lineage>
</organism>
<evidence type="ECO:0000259" key="10">
    <source>
        <dbReference type="Pfam" id="PF04290"/>
    </source>
</evidence>
<keyword evidence="5 9" id="KW-0812">Transmembrane</keyword>
<keyword evidence="4" id="KW-0997">Cell inner membrane</keyword>
<feature type="transmembrane region" description="Helical" evidence="9">
    <location>
        <begin position="85"/>
        <end position="106"/>
    </location>
</feature>
<evidence type="ECO:0000256" key="2">
    <source>
        <dbReference type="ARBA" id="ARBA00022448"/>
    </source>
</evidence>
<comment type="similarity">
    <text evidence="8">Belongs to the TRAP transporter small permease family.</text>
</comment>
<evidence type="ECO:0000256" key="3">
    <source>
        <dbReference type="ARBA" id="ARBA00022475"/>
    </source>
</evidence>
<dbReference type="RefSeq" id="WP_165641548.1">
    <property type="nucleotide sequence ID" value="NZ_BAABZL010000001.1"/>
</dbReference>
<dbReference type="Pfam" id="PF04290">
    <property type="entry name" value="DctQ"/>
    <property type="match status" value="1"/>
</dbReference>
<evidence type="ECO:0000256" key="7">
    <source>
        <dbReference type="ARBA" id="ARBA00023136"/>
    </source>
</evidence>
<dbReference type="InterPro" id="IPR055348">
    <property type="entry name" value="DctQ"/>
</dbReference>
<evidence type="ECO:0000256" key="1">
    <source>
        <dbReference type="ARBA" id="ARBA00004429"/>
    </source>
</evidence>
<sequence>MKKLVSGLHKLEEYSLILCLTVMGIILFVQIIMRTVFSAPLKWAEELARYLQIWITFLGIGYGIRRGSHIGMTLLRDRLPRVLQALCGLVVDMAGLLAFMVLFRTSLQFLAHQNVVSTAMELPMQLVYLVIPVGAVIYMAYDLGMIVGDIRKMLQRRKGGC</sequence>
<evidence type="ECO:0000256" key="4">
    <source>
        <dbReference type="ARBA" id="ARBA00022519"/>
    </source>
</evidence>
<keyword evidence="7 9" id="KW-0472">Membrane</keyword>
<keyword evidence="13" id="KW-1185">Reference proteome</keyword>
<feature type="transmembrane region" description="Helical" evidence="9">
    <location>
        <begin position="12"/>
        <end position="32"/>
    </location>
</feature>
<dbReference type="GO" id="GO:0015740">
    <property type="term" value="P:C4-dicarboxylate transport"/>
    <property type="evidence" value="ECO:0007669"/>
    <property type="project" value="TreeGrafter"/>
</dbReference>
<dbReference type="Proteomes" id="UP001299608">
    <property type="component" value="Unassembled WGS sequence"/>
</dbReference>
<feature type="transmembrane region" description="Helical" evidence="9">
    <location>
        <begin position="47"/>
        <end position="64"/>
    </location>
</feature>
<proteinExistence type="inferred from homology"/>
<reference evidence="11" key="3">
    <citation type="submission" date="2022-01" db="EMBL/GenBank/DDBJ databases">
        <title>Collection of gut derived symbiotic bacterial strains cultured from healthy donors.</title>
        <authorList>
            <person name="Lin H."/>
            <person name="Kohout C."/>
            <person name="Waligurski E."/>
            <person name="Pamer E.G."/>
        </authorList>
    </citation>
    <scope>NUCLEOTIDE SEQUENCE</scope>
    <source>
        <strain evidence="11">DFI.6.55</strain>
    </source>
</reference>
<dbReference type="AlphaFoldDB" id="A0AAW5BZ57"/>
<dbReference type="GO" id="GO:0005886">
    <property type="term" value="C:plasma membrane"/>
    <property type="evidence" value="ECO:0007669"/>
    <property type="project" value="UniProtKB-SubCell"/>
</dbReference>
<protein>
    <submittedName>
        <fullName evidence="11">TRAP transporter small permease</fullName>
    </submittedName>
</protein>
<reference evidence="12" key="2">
    <citation type="submission" date="2020-02" db="EMBL/GenBank/DDBJ databases">
        <authorList>
            <person name="Littmann E."/>
            <person name="Sorbara M."/>
        </authorList>
    </citation>
    <scope>NUCLEOTIDE SEQUENCE</scope>
    <source>
        <strain evidence="12">MSK.1.17</strain>
    </source>
</reference>
<evidence type="ECO:0000313" key="11">
    <source>
        <dbReference type="EMBL" id="MCG4748638.1"/>
    </source>
</evidence>
<dbReference type="GeneID" id="97205543"/>
<comment type="caution">
    <text evidence="11">The sequence shown here is derived from an EMBL/GenBank/DDBJ whole genome shotgun (WGS) entry which is preliminary data.</text>
</comment>
<dbReference type="Proteomes" id="UP000669239">
    <property type="component" value="Unassembled WGS sequence"/>
</dbReference>
<dbReference type="PANTHER" id="PTHR35011">
    <property type="entry name" value="2,3-DIKETO-L-GULONATE TRAP TRANSPORTER SMALL PERMEASE PROTEIN YIAM"/>
    <property type="match status" value="1"/>
</dbReference>
<evidence type="ECO:0000313" key="12">
    <source>
        <dbReference type="EMBL" id="NSJ48542.1"/>
    </source>
</evidence>